<dbReference type="AlphaFoldDB" id="A0A0D5NH50"/>
<dbReference type="EMBL" id="CP011058">
    <property type="protein sequence ID" value="AJY74465.1"/>
    <property type="molecule type" value="Genomic_DNA"/>
</dbReference>
<dbReference type="PATRIC" id="fig|1126833.4.peg.1676"/>
<name>A0A0D5NH50_9BACL</name>
<organism evidence="2 3">
    <name type="scientific">Paenibacillus beijingensis</name>
    <dbReference type="NCBI Taxonomy" id="1126833"/>
    <lineage>
        <taxon>Bacteria</taxon>
        <taxon>Bacillati</taxon>
        <taxon>Bacillota</taxon>
        <taxon>Bacilli</taxon>
        <taxon>Bacillales</taxon>
        <taxon>Paenibacillaceae</taxon>
        <taxon>Paenibacillus</taxon>
    </lineage>
</organism>
<feature type="domain" description="Nudix hydrolase" evidence="1">
    <location>
        <begin position="29"/>
        <end position="169"/>
    </location>
</feature>
<evidence type="ECO:0000259" key="1">
    <source>
        <dbReference type="PROSITE" id="PS51462"/>
    </source>
</evidence>
<dbReference type="STRING" id="1126833.VN24_07620"/>
<dbReference type="SUPFAM" id="SSF55811">
    <property type="entry name" value="Nudix"/>
    <property type="match status" value="1"/>
</dbReference>
<reference evidence="3" key="2">
    <citation type="submission" date="2015-03" db="EMBL/GenBank/DDBJ databases">
        <title>Genome sequence of Paenibacillus beijingensis strain DSM 24997T.</title>
        <authorList>
            <person name="Kwak Y."/>
            <person name="Shin J.-H."/>
        </authorList>
    </citation>
    <scope>NUCLEOTIDE SEQUENCE [LARGE SCALE GENOMIC DNA]</scope>
    <source>
        <strain evidence="3">DSM 24997</strain>
    </source>
</reference>
<keyword evidence="2" id="KW-0378">Hydrolase</keyword>
<evidence type="ECO:0000313" key="2">
    <source>
        <dbReference type="EMBL" id="AJY74465.1"/>
    </source>
</evidence>
<dbReference type="Pfam" id="PF00293">
    <property type="entry name" value="NUDIX"/>
    <property type="match status" value="1"/>
</dbReference>
<reference evidence="2 3" key="1">
    <citation type="journal article" date="2015" name="J. Biotechnol.">
        <title>Complete genome sequence of Paenibacillus beijingensis 7188(T) (=DSM 24997(T)), a novel rhizobacterium from jujube garden soil.</title>
        <authorList>
            <person name="Kwak Y."/>
            <person name="Shin J.H."/>
        </authorList>
    </citation>
    <scope>NUCLEOTIDE SEQUENCE [LARGE SCALE GENOMIC DNA]</scope>
    <source>
        <strain evidence="2 3">DSM 24997</strain>
    </source>
</reference>
<dbReference type="KEGG" id="pbj:VN24_07620"/>
<keyword evidence="3" id="KW-1185">Reference proteome</keyword>
<dbReference type="HOGENOM" id="CLU_060552_1_0_9"/>
<proteinExistence type="predicted"/>
<gene>
    <name evidence="2" type="ORF">VN24_07620</name>
</gene>
<sequence>MGTEFFDIYDEEWKPAGIASRADVHAHGWRHMTFHCWVTRREGGRHYVWFQLRQSSKDTFPDCFDITAAGHLAAGETVRDALRELKEELGIDAAFESLLPLGSHDEVTAGTAGGVPFIDHERSHEFALPVDVPLSSLKLQHEEVAGVYEAELAAVIDLFEGRRSEIIARGVESTASGELLPAKRTVTADRFVPRDGGYYAELFRTIRRLT</sequence>
<dbReference type="Gene3D" id="3.90.79.10">
    <property type="entry name" value="Nucleoside Triphosphate Pyrophosphohydrolase"/>
    <property type="match status" value="1"/>
</dbReference>
<evidence type="ECO:0000313" key="3">
    <source>
        <dbReference type="Proteomes" id="UP000032633"/>
    </source>
</evidence>
<dbReference type="InterPro" id="IPR000086">
    <property type="entry name" value="NUDIX_hydrolase_dom"/>
</dbReference>
<dbReference type="PANTHER" id="PTHR10885:SF0">
    <property type="entry name" value="ISOPENTENYL-DIPHOSPHATE DELTA-ISOMERASE"/>
    <property type="match status" value="1"/>
</dbReference>
<dbReference type="PROSITE" id="PS51462">
    <property type="entry name" value="NUDIX"/>
    <property type="match status" value="1"/>
</dbReference>
<dbReference type="Proteomes" id="UP000032633">
    <property type="component" value="Chromosome"/>
</dbReference>
<dbReference type="RefSeq" id="WP_045669900.1">
    <property type="nucleotide sequence ID" value="NZ_CP011058.1"/>
</dbReference>
<protein>
    <submittedName>
        <fullName evidence="2">NUDIX hydrolase</fullName>
    </submittedName>
</protein>
<accession>A0A0D5NH50</accession>
<dbReference type="OrthoDB" id="9780586at2"/>
<dbReference type="InterPro" id="IPR015797">
    <property type="entry name" value="NUDIX_hydrolase-like_dom_sf"/>
</dbReference>
<dbReference type="CDD" id="cd04692">
    <property type="entry name" value="NUDIX_Hydrolase"/>
    <property type="match status" value="1"/>
</dbReference>
<dbReference type="GO" id="GO:0016787">
    <property type="term" value="F:hydrolase activity"/>
    <property type="evidence" value="ECO:0007669"/>
    <property type="project" value="UniProtKB-KW"/>
</dbReference>
<dbReference type="PANTHER" id="PTHR10885">
    <property type="entry name" value="ISOPENTENYL-DIPHOSPHATE DELTA-ISOMERASE"/>
    <property type="match status" value="1"/>
</dbReference>